<dbReference type="Gene3D" id="3.40.50.300">
    <property type="entry name" value="P-loop containing nucleotide triphosphate hydrolases"/>
    <property type="match status" value="1"/>
</dbReference>
<feature type="non-terminal residue" evidence="2">
    <location>
        <position position="207"/>
    </location>
</feature>
<gene>
    <name evidence="2" type="ORF">J2739_005313</name>
</gene>
<reference evidence="2 3" key="1">
    <citation type="submission" date="2023-07" db="EMBL/GenBank/DDBJ databases">
        <title>Sorghum-associated microbial communities from plants grown in Nebraska, USA.</title>
        <authorList>
            <person name="Schachtman D."/>
        </authorList>
    </citation>
    <scope>NUCLEOTIDE SEQUENCE [LARGE SCALE GENOMIC DNA]</scope>
    <source>
        <strain evidence="2 3">DS1781</strain>
    </source>
</reference>
<protein>
    <submittedName>
        <fullName evidence="2">ATP/maltotriose-dependent transcriptional regulator MalT</fullName>
    </submittedName>
</protein>
<evidence type="ECO:0000313" key="3">
    <source>
        <dbReference type="Proteomes" id="UP001184230"/>
    </source>
</evidence>
<sequence>MQSASLARAKIQTPRFRSGLIERSELEEQLGEALTSRRLVLLVAPAGYGKTAALSRQLQRLPPGCAVAWLAADEEDDLQRLLSHLIEALEPLDPPWRLAPEALLERVAQGRLRETASALVGTLEVTEAPAGGVIVLDDLHAVSDARVFEFLNHLLEGLPQNWTLVIASRVEPPLALGRWRARREVAEFDETTLSFSRREVQALWRHA</sequence>
<dbReference type="InterPro" id="IPR041664">
    <property type="entry name" value="AAA_16"/>
</dbReference>
<comment type="caution">
    <text evidence="2">The sequence shown here is derived from an EMBL/GenBank/DDBJ whole genome shotgun (WGS) entry which is preliminary data.</text>
</comment>
<dbReference type="Proteomes" id="UP001184230">
    <property type="component" value="Unassembled WGS sequence"/>
</dbReference>
<accession>A0ABU1NM44</accession>
<dbReference type="InterPro" id="IPR027417">
    <property type="entry name" value="P-loop_NTPase"/>
</dbReference>
<dbReference type="EMBL" id="JAVDRF010000017">
    <property type="protein sequence ID" value="MDR6539517.1"/>
    <property type="molecule type" value="Genomic_DNA"/>
</dbReference>
<keyword evidence="3" id="KW-1185">Reference proteome</keyword>
<dbReference type="Pfam" id="PF13191">
    <property type="entry name" value="AAA_16"/>
    <property type="match status" value="1"/>
</dbReference>
<dbReference type="SUPFAM" id="SSF52540">
    <property type="entry name" value="P-loop containing nucleoside triphosphate hydrolases"/>
    <property type="match status" value="1"/>
</dbReference>
<organism evidence="2 3">
    <name type="scientific">Variovorax soli</name>
    <dbReference type="NCBI Taxonomy" id="376815"/>
    <lineage>
        <taxon>Bacteria</taxon>
        <taxon>Pseudomonadati</taxon>
        <taxon>Pseudomonadota</taxon>
        <taxon>Betaproteobacteria</taxon>
        <taxon>Burkholderiales</taxon>
        <taxon>Comamonadaceae</taxon>
        <taxon>Variovorax</taxon>
    </lineage>
</organism>
<evidence type="ECO:0000313" key="2">
    <source>
        <dbReference type="EMBL" id="MDR6539517.1"/>
    </source>
</evidence>
<evidence type="ECO:0000259" key="1">
    <source>
        <dbReference type="Pfam" id="PF13191"/>
    </source>
</evidence>
<dbReference type="RefSeq" id="WP_405053959.1">
    <property type="nucleotide sequence ID" value="NZ_JAVDRF010000017.1"/>
</dbReference>
<name>A0ABU1NM44_9BURK</name>
<feature type="domain" description="Orc1-like AAA ATPase" evidence="1">
    <location>
        <begin position="22"/>
        <end position="161"/>
    </location>
</feature>
<proteinExistence type="predicted"/>